<comment type="caution">
    <text evidence="1">The sequence shown here is derived from an EMBL/GenBank/DDBJ whole genome shotgun (WGS) entry which is preliminary data.</text>
</comment>
<evidence type="ECO:0000313" key="1">
    <source>
        <dbReference type="EMBL" id="GGP18647.1"/>
    </source>
</evidence>
<keyword evidence="2" id="KW-1185">Reference proteome</keyword>
<dbReference type="Proteomes" id="UP000637267">
    <property type="component" value="Unassembled WGS sequence"/>
</dbReference>
<reference evidence="2" key="1">
    <citation type="journal article" date="2019" name="Int. J. Syst. Evol. Microbiol.">
        <title>The Global Catalogue of Microorganisms (GCM) 10K type strain sequencing project: providing services to taxonomists for standard genome sequencing and annotation.</title>
        <authorList>
            <consortium name="The Broad Institute Genomics Platform"/>
            <consortium name="The Broad Institute Genome Sequencing Center for Infectious Disease"/>
            <person name="Wu L."/>
            <person name="Ma J."/>
        </authorList>
    </citation>
    <scope>NUCLEOTIDE SEQUENCE [LARGE SCALE GENOMIC DNA]</scope>
    <source>
        <strain evidence="2">CGMCC 1.8859</strain>
    </source>
</reference>
<sequence length="78" mass="8882">MLERALAGTLDHRAIGHRVRKRHPEFNDIGPALDQRVHQFNGDARARITRSNERNQSLPVLLLECAKRGLDSGHDFVM</sequence>
<accession>A0ABQ2P593</accession>
<proteinExistence type="predicted"/>
<gene>
    <name evidence="1" type="ORF">GCM10010970_06220</name>
</gene>
<name>A0ABQ2P593_9NEIS</name>
<evidence type="ECO:0000313" key="2">
    <source>
        <dbReference type="Proteomes" id="UP000637267"/>
    </source>
</evidence>
<protein>
    <submittedName>
        <fullName evidence="1">Uncharacterized protein</fullName>
    </submittedName>
</protein>
<organism evidence="1 2">
    <name type="scientific">Silvimonas iriomotensis</name>
    <dbReference type="NCBI Taxonomy" id="449662"/>
    <lineage>
        <taxon>Bacteria</taxon>
        <taxon>Pseudomonadati</taxon>
        <taxon>Pseudomonadota</taxon>
        <taxon>Betaproteobacteria</taxon>
        <taxon>Neisseriales</taxon>
        <taxon>Chitinibacteraceae</taxon>
        <taxon>Silvimonas</taxon>
    </lineage>
</organism>
<dbReference type="EMBL" id="BMLX01000001">
    <property type="protein sequence ID" value="GGP18647.1"/>
    <property type="molecule type" value="Genomic_DNA"/>
</dbReference>